<organism evidence="1 2">
    <name type="scientific">Novipirellula artificiosorum</name>
    <dbReference type="NCBI Taxonomy" id="2528016"/>
    <lineage>
        <taxon>Bacteria</taxon>
        <taxon>Pseudomonadati</taxon>
        <taxon>Planctomycetota</taxon>
        <taxon>Planctomycetia</taxon>
        <taxon>Pirellulales</taxon>
        <taxon>Pirellulaceae</taxon>
        <taxon>Novipirellula</taxon>
    </lineage>
</organism>
<dbReference type="EMBL" id="SJPV01000018">
    <property type="protein sequence ID" value="TWU31134.1"/>
    <property type="molecule type" value="Genomic_DNA"/>
</dbReference>
<dbReference type="Proteomes" id="UP000319143">
    <property type="component" value="Unassembled WGS sequence"/>
</dbReference>
<gene>
    <name evidence="1" type="ORF">Poly41_63250</name>
</gene>
<evidence type="ECO:0000313" key="2">
    <source>
        <dbReference type="Proteomes" id="UP000319143"/>
    </source>
</evidence>
<comment type="caution">
    <text evidence="1">The sequence shown here is derived from an EMBL/GenBank/DDBJ whole genome shotgun (WGS) entry which is preliminary data.</text>
</comment>
<evidence type="ECO:0008006" key="3">
    <source>
        <dbReference type="Google" id="ProtNLM"/>
    </source>
</evidence>
<dbReference type="Pfam" id="PF02643">
    <property type="entry name" value="DUF192"/>
    <property type="match status" value="1"/>
</dbReference>
<reference evidence="1 2" key="1">
    <citation type="submission" date="2019-02" db="EMBL/GenBank/DDBJ databases">
        <title>Deep-cultivation of Planctomycetes and their phenomic and genomic characterization uncovers novel biology.</title>
        <authorList>
            <person name="Wiegand S."/>
            <person name="Jogler M."/>
            <person name="Boedeker C."/>
            <person name="Pinto D."/>
            <person name="Vollmers J."/>
            <person name="Rivas-Marin E."/>
            <person name="Kohn T."/>
            <person name="Peeters S.H."/>
            <person name="Heuer A."/>
            <person name="Rast P."/>
            <person name="Oberbeckmann S."/>
            <person name="Bunk B."/>
            <person name="Jeske O."/>
            <person name="Meyerdierks A."/>
            <person name="Storesund J.E."/>
            <person name="Kallscheuer N."/>
            <person name="Luecker S."/>
            <person name="Lage O.M."/>
            <person name="Pohl T."/>
            <person name="Merkel B.J."/>
            <person name="Hornburger P."/>
            <person name="Mueller R.-W."/>
            <person name="Bruemmer F."/>
            <person name="Labrenz M."/>
            <person name="Spormann A.M."/>
            <person name="Op Den Camp H."/>
            <person name="Overmann J."/>
            <person name="Amann R."/>
            <person name="Jetten M.S.M."/>
            <person name="Mascher T."/>
            <person name="Medema M.H."/>
            <person name="Devos D.P."/>
            <person name="Kaster A.-K."/>
            <person name="Ovreas L."/>
            <person name="Rohde M."/>
            <person name="Galperin M.Y."/>
            <person name="Jogler C."/>
        </authorList>
    </citation>
    <scope>NUCLEOTIDE SEQUENCE [LARGE SCALE GENOMIC DNA]</scope>
    <source>
        <strain evidence="1 2">Poly41</strain>
    </source>
</reference>
<name>A0A5C6D5L3_9BACT</name>
<proteinExistence type="predicted"/>
<protein>
    <recommendedName>
        <fullName evidence="3">ACR</fullName>
    </recommendedName>
</protein>
<dbReference type="RefSeq" id="WP_197231829.1">
    <property type="nucleotide sequence ID" value="NZ_SJPV01000018.1"/>
</dbReference>
<dbReference type="AlphaFoldDB" id="A0A5C6D5L3"/>
<evidence type="ECO:0000313" key="1">
    <source>
        <dbReference type="EMBL" id="TWU31134.1"/>
    </source>
</evidence>
<accession>A0A5C6D5L3</accession>
<dbReference type="InterPro" id="IPR038695">
    <property type="entry name" value="Saro_0823-like_sf"/>
</dbReference>
<sequence length="111" mass="12351">MSKLIDVETGEVLFDRLLIADTFRSRAVGLLGRRKMGIDEAILIRPCKSVHTFLMRMSISVAFVDQSGKVLSVVDHLPPWRVVMGPREAKFVLESAANCRKLAIGQRVATI</sequence>
<dbReference type="Gene3D" id="2.60.120.1140">
    <property type="entry name" value="Protein of unknown function DUF192"/>
    <property type="match status" value="1"/>
</dbReference>
<keyword evidence="2" id="KW-1185">Reference proteome</keyword>
<dbReference type="InterPro" id="IPR003795">
    <property type="entry name" value="DUF192"/>
</dbReference>